<dbReference type="RefSeq" id="WP_344649968.1">
    <property type="nucleotide sequence ID" value="NZ_BAAAGX010000014.1"/>
</dbReference>
<dbReference type="EMBL" id="BAAAGX010000014">
    <property type="protein sequence ID" value="GAA0247437.1"/>
    <property type="molecule type" value="Genomic_DNA"/>
</dbReference>
<evidence type="ECO:0000256" key="1">
    <source>
        <dbReference type="SAM" id="Phobius"/>
    </source>
</evidence>
<gene>
    <name evidence="2" type="ORF">GCM10009539_35900</name>
</gene>
<keyword evidence="1" id="KW-1133">Transmembrane helix</keyword>
<feature type="transmembrane region" description="Helical" evidence="1">
    <location>
        <begin position="28"/>
        <end position="57"/>
    </location>
</feature>
<keyword evidence="1" id="KW-0812">Transmembrane</keyword>
<reference evidence="3" key="1">
    <citation type="journal article" date="2019" name="Int. J. Syst. Evol. Microbiol.">
        <title>The Global Catalogue of Microorganisms (GCM) 10K type strain sequencing project: providing services to taxonomists for standard genome sequencing and annotation.</title>
        <authorList>
            <consortium name="The Broad Institute Genomics Platform"/>
            <consortium name="The Broad Institute Genome Sequencing Center for Infectious Disease"/>
            <person name="Wu L."/>
            <person name="Ma J."/>
        </authorList>
    </citation>
    <scope>NUCLEOTIDE SEQUENCE [LARGE SCALE GENOMIC DNA]</scope>
    <source>
        <strain evidence="3">JCM 10425</strain>
    </source>
</reference>
<organism evidence="2 3">
    <name type="scientific">Cryptosporangium japonicum</name>
    <dbReference type="NCBI Taxonomy" id="80872"/>
    <lineage>
        <taxon>Bacteria</taxon>
        <taxon>Bacillati</taxon>
        <taxon>Actinomycetota</taxon>
        <taxon>Actinomycetes</taxon>
        <taxon>Cryptosporangiales</taxon>
        <taxon>Cryptosporangiaceae</taxon>
        <taxon>Cryptosporangium</taxon>
    </lineage>
</organism>
<keyword evidence="3" id="KW-1185">Reference proteome</keyword>
<evidence type="ECO:0000313" key="2">
    <source>
        <dbReference type="EMBL" id="GAA0247437.1"/>
    </source>
</evidence>
<evidence type="ECO:0000313" key="3">
    <source>
        <dbReference type="Proteomes" id="UP001500967"/>
    </source>
</evidence>
<proteinExistence type="predicted"/>
<comment type="caution">
    <text evidence="2">The sequence shown here is derived from an EMBL/GenBank/DDBJ whole genome shotgun (WGS) entry which is preliminary data.</text>
</comment>
<sequence>MAGSVGFAALLFGLLALGTVGWSIYKIAIFSLVCGLPLTLFLVFIATLAAATARGMLLGAGEAFQRGVALGRLVAFIPGLVVIRGTFQAFDEADPAKIITVLLALVIVVISVGPSIVARKSPHCEAIEHYVQETARLRGD</sequence>
<feature type="transmembrane region" description="Helical" evidence="1">
    <location>
        <begin position="69"/>
        <end position="90"/>
    </location>
</feature>
<protein>
    <submittedName>
        <fullName evidence="2">Uncharacterized protein</fullName>
    </submittedName>
</protein>
<dbReference type="Proteomes" id="UP001500967">
    <property type="component" value="Unassembled WGS sequence"/>
</dbReference>
<accession>A0ABP3E2G0</accession>
<feature type="transmembrane region" description="Helical" evidence="1">
    <location>
        <begin position="96"/>
        <end position="117"/>
    </location>
</feature>
<keyword evidence="1" id="KW-0472">Membrane</keyword>
<name>A0ABP3E2G0_9ACTN</name>